<dbReference type="OrthoDB" id="45007at2759"/>
<sequence length="90" mass="10156">MSWFPLFFCWTVSRGVWSAFRQGSFGIGDLKIMNSTHSFFTWKRNACFDKGEADFDAAHCSTEGDNSAKSLVSDDSSWIIRDTGKCKKQA</sequence>
<organism evidence="3 4">
    <name type="scientific">Symbiodinium natans</name>
    <dbReference type="NCBI Taxonomy" id="878477"/>
    <lineage>
        <taxon>Eukaryota</taxon>
        <taxon>Sar</taxon>
        <taxon>Alveolata</taxon>
        <taxon>Dinophyceae</taxon>
        <taxon>Suessiales</taxon>
        <taxon>Symbiodiniaceae</taxon>
        <taxon>Symbiodinium</taxon>
    </lineage>
</organism>
<dbReference type="EMBL" id="CAJNDS010002491">
    <property type="protein sequence ID" value="CAE7496771.1"/>
    <property type="molecule type" value="Genomic_DNA"/>
</dbReference>
<evidence type="ECO:0000313" key="4">
    <source>
        <dbReference type="Proteomes" id="UP000604046"/>
    </source>
</evidence>
<evidence type="ECO:0000259" key="2">
    <source>
        <dbReference type="Pfam" id="PF14008"/>
    </source>
</evidence>
<dbReference type="InterPro" id="IPR025733">
    <property type="entry name" value="PAPs_C"/>
</dbReference>
<dbReference type="Proteomes" id="UP000604046">
    <property type="component" value="Unassembled WGS sequence"/>
</dbReference>
<reference evidence="3" key="1">
    <citation type="submission" date="2021-02" db="EMBL/GenBank/DDBJ databases">
        <authorList>
            <person name="Dougan E. K."/>
            <person name="Rhodes N."/>
            <person name="Thang M."/>
            <person name="Chan C."/>
        </authorList>
    </citation>
    <scope>NUCLEOTIDE SEQUENCE</scope>
</reference>
<evidence type="ECO:0000313" key="3">
    <source>
        <dbReference type="EMBL" id="CAE7496771.1"/>
    </source>
</evidence>
<proteinExistence type="predicted"/>
<keyword evidence="1" id="KW-0732">Signal</keyword>
<dbReference type="InterPro" id="IPR029052">
    <property type="entry name" value="Metallo-depent_PP-like"/>
</dbReference>
<comment type="caution">
    <text evidence="3">The sequence shown here is derived from an EMBL/GenBank/DDBJ whole genome shotgun (WGS) entry which is preliminary data.</text>
</comment>
<gene>
    <name evidence="3" type="primary">PAP18</name>
    <name evidence="3" type="ORF">SNAT2548_LOCUS27827</name>
</gene>
<evidence type="ECO:0000256" key="1">
    <source>
        <dbReference type="SAM" id="SignalP"/>
    </source>
</evidence>
<accession>A0A812SX46</accession>
<protein>
    <submittedName>
        <fullName evidence="3">PAP18 protein</fullName>
    </submittedName>
</protein>
<feature type="chain" id="PRO_5032927212" evidence="1">
    <location>
        <begin position="19"/>
        <end position="90"/>
    </location>
</feature>
<keyword evidence="4" id="KW-1185">Reference proteome</keyword>
<dbReference type="AlphaFoldDB" id="A0A812SX46"/>
<name>A0A812SX46_9DINO</name>
<dbReference type="Gene3D" id="3.60.21.10">
    <property type="match status" value="1"/>
</dbReference>
<feature type="signal peptide" evidence="1">
    <location>
        <begin position="1"/>
        <end position="18"/>
    </location>
</feature>
<feature type="domain" description="Purple acid phosphatase C-terminal" evidence="2">
    <location>
        <begin position="16"/>
        <end position="46"/>
    </location>
</feature>
<dbReference type="Pfam" id="PF14008">
    <property type="entry name" value="Metallophos_C"/>
    <property type="match status" value="1"/>
</dbReference>